<reference evidence="5 6" key="1">
    <citation type="submission" date="2016-11" db="EMBL/GenBank/DDBJ databases">
        <authorList>
            <person name="Jaros S."/>
            <person name="Januszkiewicz K."/>
            <person name="Wedrychowicz H."/>
        </authorList>
    </citation>
    <scope>NUCLEOTIDE SEQUENCE [LARGE SCALE GENOMIC DNA]</scope>
    <source>
        <strain evidence="5 6">DSM 22807</strain>
    </source>
</reference>
<dbReference type="AlphaFoldDB" id="A0A1M6C454"/>
<comment type="similarity">
    <text evidence="1">Belongs to the type-I restriction system S methylase family.</text>
</comment>
<proteinExistence type="inferred from homology"/>
<keyword evidence="2" id="KW-0680">Restriction system</keyword>
<organism evidence="5 6">
    <name type="scientific">Flavobacterium haoranii</name>
    <dbReference type="NCBI Taxonomy" id="683124"/>
    <lineage>
        <taxon>Bacteria</taxon>
        <taxon>Pseudomonadati</taxon>
        <taxon>Bacteroidota</taxon>
        <taxon>Flavobacteriia</taxon>
        <taxon>Flavobacteriales</taxon>
        <taxon>Flavobacteriaceae</taxon>
        <taxon>Flavobacterium</taxon>
    </lineage>
</organism>
<dbReference type="PANTHER" id="PTHR30408:SF13">
    <property type="entry name" value="TYPE I RESTRICTION ENZYME HINDI SPECIFICITY SUBUNIT"/>
    <property type="match status" value="1"/>
</dbReference>
<feature type="domain" description="Type I restriction modification DNA specificity" evidence="4">
    <location>
        <begin position="5"/>
        <end position="170"/>
    </location>
</feature>
<dbReference type="InterPro" id="IPR052021">
    <property type="entry name" value="Type-I_RS_S_subunit"/>
</dbReference>
<evidence type="ECO:0000256" key="2">
    <source>
        <dbReference type="ARBA" id="ARBA00022747"/>
    </source>
</evidence>
<evidence type="ECO:0000256" key="1">
    <source>
        <dbReference type="ARBA" id="ARBA00010923"/>
    </source>
</evidence>
<evidence type="ECO:0000259" key="4">
    <source>
        <dbReference type="Pfam" id="PF01420"/>
    </source>
</evidence>
<keyword evidence="3" id="KW-0238">DNA-binding</keyword>
<gene>
    <name evidence="5" type="ORF">SAMN05444337_0276</name>
</gene>
<dbReference type="Pfam" id="PF01420">
    <property type="entry name" value="Methylase_S"/>
    <property type="match status" value="1"/>
</dbReference>
<dbReference type="SUPFAM" id="SSF116734">
    <property type="entry name" value="DNA methylase specificity domain"/>
    <property type="match status" value="1"/>
</dbReference>
<dbReference type="EMBL" id="FQZH01000001">
    <property type="protein sequence ID" value="SHI55845.1"/>
    <property type="molecule type" value="Genomic_DNA"/>
</dbReference>
<evidence type="ECO:0000256" key="3">
    <source>
        <dbReference type="ARBA" id="ARBA00023125"/>
    </source>
</evidence>
<dbReference type="STRING" id="683124.SAMN05444337_0276"/>
<dbReference type="PANTHER" id="PTHR30408">
    <property type="entry name" value="TYPE-1 RESTRICTION ENZYME ECOKI SPECIFICITY PROTEIN"/>
    <property type="match status" value="1"/>
</dbReference>
<dbReference type="GO" id="GO:0003677">
    <property type="term" value="F:DNA binding"/>
    <property type="evidence" value="ECO:0007669"/>
    <property type="project" value="UniProtKB-KW"/>
</dbReference>
<dbReference type="Proteomes" id="UP000184232">
    <property type="component" value="Unassembled WGS sequence"/>
</dbReference>
<sequence length="186" mass="21125">MQTKVKEIAKIQFGHYSIAGKSNDVPYLQAKHFDDQGQYSYDCDTFLENKQVIPENELKEGDVLFVAKGFRFFATAYKKDWGRVVASSVFFVLEVDKSKVLPEYLATVLNLPQSQAYFQQAASSSTIPSIRKNEIADFAFNCVSLEQQKKIVALKQLHLNEINIAKKIISEKQNQIQAALIKLINQ</sequence>
<accession>A0A1M6C454</accession>
<evidence type="ECO:0000313" key="6">
    <source>
        <dbReference type="Proteomes" id="UP000184232"/>
    </source>
</evidence>
<dbReference type="OrthoDB" id="1002506at2"/>
<evidence type="ECO:0000313" key="5">
    <source>
        <dbReference type="EMBL" id="SHI55845.1"/>
    </source>
</evidence>
<name>A0A1M6C454_9FLAO</name>
<keyword evidence="6" id="KW-1185">Reference proteome</keyword>
<protein>
    <submittedName>
        <fullName evidence="5">Type I restriction modification DNA specificity domain-containing protein</fullName>
    </submittedName>
</protein>
<dbReference type="InterPro" id="IPR044946">
    <property type="entry name" value="Restrct_endonuc_typeI_TRD_sf"/>
</dbReference>
<dbReference type="RefSeq" id="WP_072780770.1">
    <property type="nucleotide sequence ID" value="NZ_CP045292.1"/>
</dbReference>
<dbReference type="Gene3D" id="3.90.220.20">
    <property type="entry name" value="DNA methylase specificity domains"/>
    <property type="match status" value="1"/>
</dbReference>
<dbReference type="InterPro" id="IPR000055">
    <property type="entry name" value="Restrct_endonuc_typeI_TRD"/>
</dbReference>
<dbReference type="GO" id="GO:0009307">
    <property type="term" value="P:DNA restriction-modification system"/>
    <property type="evidence" value="ECO:0007669"/>
    <property type="project" value="UniProtKB-KW"/>
</dbReference>